<dbReference type="AlphaFoldDB" id="A0A2J6RRJ6"/>
<keyword evidence="4" id="KW-1185">Reference proteome</keyword>
<protein>
    <recommendedName>
        <fullName evidence="5">Glycosyltransferase family 1 protein</fullName>
    </recommendedName>
</protein>
<evidence type="ECO:0000313" key="4">
    <source>
        <dbReference type="Proteomes" id="UP000235786"/>
    </source>
</evidence>
<dbReference type="Proteomes" id="UP000235786">
    <property type="component" value="Unassembled WGS sequence"/>
</dbReference>
<dbReference type="InterPro" id="IPR026847">
    <property type="entry name" value="VPS13"/>
</dbReference>
<dbReference type="PANTHER" id="PTHR16166:SF93">
    <property type="entry name" value="INTERMEMBRANE LIPID TRANSFER PROTEIN VPS13"/>
    <property type="match status" value="1"/>
</dbReference>
<evidence type="ECO:0000313" key="3">
    <source>
        <dbReference type="EMBL" id="PMD41135.1"/>
    </source>
</evidence>
<dbReference type="GO" id="GO:0006623">
    <property type="term" value="P:protein targeting to vacuole"/>
    <property type="evidence" value="ECO:0007669"/>
    <property type="project" value="TreeGrafter"/>
</dbReference>
<comment type="similarity">
    <text evidence="1">Belongs to the VPS13 family.</text>
</comment>
<dbReference type="OrthoDB" id="428159at2759"/>
<dbReference type="STRING" id="1149755.A0A2J6RRJ6"/>
<evidence type="ECO:0000256" key="2">
    <source>
        <dbReference type="SAM" id="MobiDB-lite"/>
    </source>
</evidence>
<reference evidence="3 4" key="1">
    <citation type="submission" date="2016-04" db="EMBL/GenBank/DDBJ databases">
        <title>A degradative enzymes factory behind the ericoid mycorrhizal symbiosis.</title>
        <authorList>
            <consortium name="DOE Joint Genome Institute"/>
            <person name="Martino E."/>
            <person name="Morin E."/>
            <person name="Grelet G."/>
            <person name="Kuo A."/>
            <person name="Kohler A."/>
            <person name="Daghino S."/>
            <person name="Barry K."/>
            <person name="Choi C."/>
            <person name="Cichocki N."/>
            <person name="Clum A."/>
            <person name="Copeland A."/>
            <person name="Hainaut M."/>
            <person name="Haridas S."/>
            <person name="Labutti K."/>
            <person name="Lindquist E."/>
            <person name="Lipzen A."/>
            <person name="Khouja H.-R."/>
            <person name="Murat C."/>
            <person name="Ohm R."/>
            <person name="Olson A."/>
            <person name="Spatafora J."/>
            <person name="Veneault-Fourrey C."/>
            <person name="Henrissat B."/>
            <person name="Grigoriev I."/>
            <person name="Martin F."/>
            <person name="Perotto S."/>
        </authorList>
    </citation>
    <scope>NUCLEOTIDE SEQUENCE [LARGE SCALE GENOMIC DNA]</scope>
    <source>
        <strain evidence="3 4">F</strain>
    </source>
</reference>
<proteinExistence type="inferred from homology"/>
<dbReference type="EMBL" id="KZ613944">
    <property type="protein sequence ID" value="PMD41135.1"/>
    <property type="molecule type" value="Genomic_DNA"/>
</dbReference>
<feature type="region of interest" description="Disordered" evidence="2">
    <location>
        <begin position="1"/>
        <end position="54"/>
    </location>
</feature>
<name>A0A2J6RRJ6_HYAVF</name>
<sequence length="347" mass="37404">MKVERSVPIDQRSQRSATSSVVNATSQISTPPANPAMQDLRHQSIRDSQLPAPERFDADLPFERDELLKPDGRVPPHGPKVWQVKELPLKLSALEATVAVKGGVFTYDDFEVYNPAANEKVDEGPADPLSGALSATFGAVGTIAQRVGDYPLLLAKVLEAKEDDQVHKEVAEFAKDSNKGVTGILGAGLKAPMDITHNVARGFHNLPKMYGDDTVRPLDKVTDVQSGLQAAGKSFGYGLWDGMSGLVTQPMKGAQEGGFMGGLMGFGKGLGGAVFKPAAGVVGLAGYVSKGIYEEVQISRGLDEHKDESEAQMVQGFKEWEQASEEDRRQILLSIKRQIEDLETMEG</sequence>
<accession>A0A2J6RRJ6</accession>
<evidence type="ECO:0000256" key="1">
    <source>
        <dbReference type="ARBA" id="ARBA00006545"/>
    </source>
</evidence>
<dbReference type="GO" id="GO:0045053">
    <property type="term" value="P:protein retention in Golgi apparatus"/>
    <property type="evidence" value="ECO:0007669"/>
    <property type="project" value="TreeGrafter"/>
</dbReference>
<dbReference type="PANTHER" id="PTHR16166">
    <property type="entry name" value="VACUOLAR PROTEIN SORTING-ASSOCIATED PROTEIN VPS13"/>
    <property type="match status" value="1"/>
</dbReference>
<organism evidence="3 4">
    <name type="scientific">Hyaloscypha variabilis (strain UAMH 11265 / GT02V1 / F)</name>
    <name type="common">Meliniomyces variabilis</name>
    <dbReference type="NCBI Taxonomy" id="1149755"/>
    <lineage>
        <taxon>Eukaryota</taxon>
        <taxon>Fungi</taxon>
        <taxon>Dikarya</taxon>
        <taxon>Ascomycota</taxon>
        <taxon>Pezizomycotina</taxon>
        <taxon>Leotiomycetes</taxon>
        <taxon>Helotiales</taxon>
        <taxon>Hyaloscyphaceae</taxon>
        <taxon>Hyaloscypha</taxon>
        <taxon>Hyaloscypha variabilis</taxon>
    </lineage>
</organism>
<gene>
    <name evidence="3" type="ORF">L207DRAFT_511085</name>
</gene>
<evidence type="ECO:0008006" key="5">
    <source>
        <dbReference type="Google" id="ProtNLM"/>
    </source>
</evidence>
<feature type="compositionally biased region" description="Polar residues" evidence="2">
    <location>
        <begin position="14"/>
        <end position="31"/>
    </location>
</feature>